<dbReference type="RefSeq" id="XP_016640767.1">
    <property type="nucleotide sequence ID" value="XM_016789650.1"/>
</dbReference>
<dbReference type="HOGENOM" id="CLU_015933_1_0_1"/>
<dbReference type="OrthoDB" id="427518at2759"/>
<evidence type="ECO:0000313" key="1">
    <source>
        <dbReference type="EMBL" id="KEZ40968.1"/>
    </source>
</evidence>
<name>A0A084G0V6_PSEDA</name>
<dbReference type="OMA" id="HWIAGFR"/>
<accession>A0A084G0V6</accession>
<evidence type="ECO:0000313" key="2">
    <source>
        <dbReference type="Proteomes" id="UP000028545"/>
    </source>
</evidence>
<dbReference type="Proteomes" id="UP000028545">
    <property type="component" value="Unassembled WGS sequence"/>
</dbReference>
<dbReference type="SMART" id="SM00028">
    <property type="entry name" value="TPR"/>
    <property type="match status" value="3"/>
</dbReference>
<keyword evidence="2" id="KW-1185">Reference proteome</keyword>
<dbReference type="VEuPathDB" id="FungiDB:SAPIO_CDS7874"/>
<dbReference type="InterPro" id="IPR011990">
    <property type="entry name" value="TPR-like_helical_dom_sf"/>
</dbReference>
<dbReference type="SUPFAM" id="SSF48452">
    <property type="entry name" value="TPR-like"/>
    <property type="match status" value="1"/>
</dbReference>
<dbReference type="AlphaFoldDB" id="A0A084G0V6"/>
<dbReference type="EMBL" id="JOWA01000111">
    <property type="protein sequence ID" value="KEZ40968.1"/>
    <property type="molecule type" value="Genomic_DNA"/>
</dbReference>
<protein>
    <submittedName>
        <fullName evidence="1">Uncharacterized protein</fullName>
    </submittedName>
</protein>
<reference evidence="1 2" key="1">
    <citation type="journal article" date="2014" name="Genome Announc.">
        <title>Draft genome sequence of the pathogenic fungus Scedosporium apiospermum.</title>
        <authorList>
            <person name="Vandeputte P."/>
            <person name="Ghamrawi S."/>
            <person name="Rechenmann M."/>
            <person name="Iltis A."/>
            <person name="Giraud S."/>
            <person name="Fleury M."/>
            <person name="Thornton C."/>
            <person name="Delhaes L."/>
            <person name="Meyer W."/>
            <person name="Papon N."/>
            <person name="Bouchara J.P."/>
        </authorList>
    </citation>
    <scope>NUCLEOTIDE SEQUENCE [LARGE SCALE GENOMIC DNA]</scope>
    <source>
        <strain evidence="1 2">IHEM 14462</strain>
    </source>
</reference>
<dbReference type="GeneID" id="27726946"/>
<dbReference type="KEGG" id="sapo:SAPIO_CDS7874"/>
<comment type="caution">
    <text evidence="1">The sequence shown here is derived from an EMBL/GenBank/DDBJ whole genome shotgun (WGS) entry which is preliminary data.</text>
</comment>
<organism evidence="1 2">
    <name type="scientific">Pseudallescheria apiosperma</name>
    <name type="common">Scedosporium apiospermum</name>
    <dbReference type="NCBI Taxonomy" id="563466"/>
    <lineage>
        <taxon>Eukaryota</taxon>
        <taxon>Fungi</taxon>
        <taxon>Dikarya</taxon>
        <taxon>Ascomycota</taxon>
        <taxon>Pezizomycotina</taxon>
        <taxon>Sordariomycetes</taxon>
        <taxon>Hypocreomycetidae</taxon>
        <taxon>Microascales</taxon>
        <taxon>Microascaceae</taxon>
        <taxon>Scedosporium</taxon>
    </lineage>
</organism>
<gene>
    <name evidence="1" type="ORF">SAPIO_CDS7874</name>
</gene>
<sequence length="533" mass="60260">MNTGTSKQCLPWLNHFSKHVRPLLFLLSSLKPSVGIASSFLSRGATPRKRWTPQGEAEEADALRAGLDPELVSILSDRSRLESAFHELQRLNAVSETGNQTYTLNEALATRVLGSLEQNLPFWRDQALIVMYRGIPWKYLEMCKLEESFLPHLQHCLEAFHSHFDSLPVNIRTDLALSLVEASRFPGMQWKRFIVDQAEAAACGSDNWYLNSRVACSRSLLSRISQNDTGGTALLASEQNHSLGSVDQRVHAQLGFEKIESSLNAIQKEDLSKAKSALQSWTAYDQQCLSSLEEVVLFRHAILLGRILRYQGEFETSLRYINQAFEIQERRKDLTFNDDLRDLACDRADTLRELGLPHLAETDLRAALEMQPPHLTSSGGGSLLDLSLAEALFAQERFDEAERLCHEIGLRPRLLRFEKLRLHITLAKIYHVRRDWDRAFTSWSQALVASQAFTMTNGHTTRMILRSMCSVLHALGNKRLLEDTQQQMKILQDTARPGGILYWVAGLRCWLDDLLSKEHGRLDSEGGGIPLNG</sequence>
<proteinExistence type="predicted"/>
<dbReference type="InterPro" id="IPR019734">
    <property type="entry name" value="TPR_rpt"/>
</dbReference>
<dbReference type="Gene3D" id="1.25.40.10">
    <property type="entry name" value="Tetratricopeptide repeat domain"/>
    <property type="match status" value="1"/>
</dbReference>